<dbReference type="Pfam" id="PF00072">
    <property type="entry name" value="Response_reg"/>
    <property type="match status" value="1"/>
</dbReference>
<sequence>MQQDKIILAIVDDHPMVIEGLKSLLKSETAIYTSVSFTKGREFISFLSQNEVNLVFLDISLPDANGIELCKEIKKISPKTIVLGLSNQTERSMMLQMLQSGASGYLLKNVSPDELLTCIQEALHGLITFSREAKEIMGRPSKAGLNEVASVTKREKQILQLLAQGKTTAAIATELFLSPLTVDTHRKNLLQKFEVKNTAELLMAAVHQKLL</sequence>
<organism evidence="7 9">
    <name type="scientific">Mucilaginibacter lappiensis</name>
    <dbReference type="NCBI Taxonomy" id="354630"/>
    <lineage>
        <taxon>Bacteria</taxon>
        <taxon>Pseudomonadati</taxon>
        <taxon>Bacteroidota</taxon>
        <taxon>Sphingobacteriia</taxon>
        <taxon>Sphingobacteriales</taxon>
        <taxon>Sphingobacteriaceae</taxon>
        <taxon>Mucilaginibacter</taxon>
    </lineage>
</organism>
<accession>A0A1N6RWN3</accession>
<dbReference type="PROSITE" id="PS50110">
    <property type="entry name" value="RESPONSE_REGULATORY"/>
    <property type="match status" value="1"/>
</dbReference>
<dbReference type="RefSeq" id="WP_076371058.1">
    <property type="nucleotide sequence ID" value="NZ_FTMG01000002.1"/>
</dbReference>
<protein>
    <submittedName>
        <fullName evidence="7">DNA-binding NarL/FixJ family response regulator</fullName>
    </submittedName>
</protein>
<dbReference type="PANTHER" id="PTHR43214">
    <property type="entry name" value="TWO-COMPONENT RESPONSE REGULATOR"/>
    <property type="match status" value="1"/>
</dbReference>
<dbReference type="SUPFAM" id="SSF52172">
    <property type="entry name" value="CheY-like"/>
    <property type="match status" value="1"/>
</dbReference>
<comment type="caution">
    <text evidence="7">The sequence shown here is derived from an EMBL/GenBank/DDBJ whole genome shotgun (WGS) entry which is preliminary data.</text>
</comment>
<dbReference type="InterPro" id="IPR016032">
    <property type="entry name" value="Sig_transdc_resp-reg_C-effctor"/>
</dbReference>
<keyword evidence="8" id="KW-1185">Reference proteome</keyword>
<dbReference type="InterPro" id="IPR000792">
    <property type="entry name" value="Tscrpt_reg_LuxR_C"/>
</dbReference>
<evidence type="ECO:0000256" key="2">
    <source>
        <dbReference type="ARBA" id="ARBA00023125"/>
    </source>
</evidence>
<dbReference type="PRINTS" id="PR00038">
    <property type="entry name" value="HTHLUXR"/>
</dbReference>
<dbReference type="OrthoDB" id="9797341at2"/>
<dbReference type="Gene3D" id="3.40.50.2300">
    <property type="match status" value="1"/>
</dbReference>
<feature type="domain" description="HTH luxR-type" evidence="4">
    <location>
        <begin position="144"/>
        <end position="209"/>
    </location>
</feature>
<evidence type="ECO:0000259" key="5">
    <source>
        <dbReference type="PROSITE" id="PS50110"/>
    </source>
</evidence>
<dbReference type="PROSITE" id="PS50043">
    <property type="entry name" value="HTH_LUXR_2"/>
    <property type="match status" value="1"/>
</dbReference>
<dbReference type="InterPro" id="IPR039420">
    <property type="entry name" value="WalR-like"/>
</dbReference>
<proteinExistence type="predicted"/>
<dbReference type="CDD" id="cd06170">
    <property type="entry name" value="LuxR_C_like"/>
    <property type="match status" value="1"/>
</dbReference>
<feature type="modified residue" description="4-aspartylphosphate" evidence="3">
    <location>
        <position position="58"/>
    </location>
</feature>
<dbReference type="SMART" id="SM00448">
    <property type="entry name" value="REC"/>
    <property type="match status" value="1"/>
</dbReference>
<dbReference type="GO" id="GO:0003677">
    <property type="term" value="F:DNA binding"/>
    <property type="evidence" value="ECO:0007669"/>
    <property type="project" value="UniProtKB-KW"/>
</dbReference>
<dbReference type="Pfam" id="PF00196">
    <property type="entry name" value="GerE"/>
    <property type="match status" value="1"/>
</dbReference>
<dbReference type="AlphaFoldDB" id="A0A1N6RWN3"/>
<evidence type="ECO:0000313" key="8">
    <source>
        <dbReference type="Proteomes" id="UP000541583"/>
    </source>
</evidence>
<dbReference type="EMBL" id="JACHCB010000002">
    <property type="protein sequence ID" value="MBB6108560.1"/>
    <property type="molecule type" value="Genomic_DNA"/>
</dbReference>
<gene>
    <name evidence="7" type="ORF">HDF22_003573</name>
    <name evidence="6" type="ORF">HDF23_001295</name>
</gene>
<evidence type="ECO:0000256" key="3">
    <source>
        <dbReference type="PROSITE-ProRule" id="PRU00169"/>
    </source>
</evidence>
<dbReference type="PANTHER" id="PTHR43214:SF43">
    <property type="entry name" value="TWO-COMPONENT RESPONSE REGULATOR"/>
    <property type="match status" value="1"/>
</dbReference>
<reference evidence="8 9" key="1">
    <citation type="submission" date="2020-08" db="EMBL/GenBank/DDBJ databases">
        <title>Genomic Encyclopedia of Type Strains, Phase IV (KMG-V): Genome sequencing to study the core and pangenomes of soil and plant-associated prokaryotes.</title>
        <authorList>
            <person name="Whitman W."/>
        </authorList>
    </citation>
    <scope>NUCLEOTIDE SEQUENCE [LARGE SCALE GENOMIC DNA]</scope>
    <source>
        <strain evidence="6 8">ANJLi2</strain>
        <strain evidence="7 9">MP601</strain>
    </source>
</reference>
<evidence type="ECO:0000256" key="1">
    <source>
        <dbReference type="ARBA" id="ARBA00022553"/>
    </source>
</evidence>
<evidence type="ECO:0000313" key="7">
    <source>
        <dbReference type="EMBL" id="MBB6129447.1"/>
    </source>
</evidence>
<dbReference type="GO" id="GO:0000160">
    <property type="term" value="P:phosphorelay signal transduction system"/>
    <property type="evidence" value="ECO:0007669"/>
    <property type="project" value="InterPro"/>
</dbReference>
<dbReference type="Proteomes" id="UP000541583">
    <property type="component" value="Unassembled WGS sequence"/>
</dbReference>
<feature type="domain" description="Response regulatory" evidence="5">
    <location>
        <begin position="7"/>
        <end position="123"/>
    </location>
</feature>
<dbReference type="EMBL" id="JACHCA010000009">
    <property type="protein sequence ID" value="MBB6129447.1"/>
    <property type="molecule type" value="Genomic_DNA"/>
</dbReference>
<dbReference type="InterPro" id="IPR058245">
    <property type="entry name" value="NreC/VraR/RcsB-like_REC"/>
</dbReference>
<evidence type="ECO:0000313" key="9">
    <source>
        <dbReference type="Proteomes" id="UP000548326"/>
    </source>
</evidence>
<dbReference type="GO" id="GO:0006355">
    <property type="term" value="P:regulation of DNA-templated transcription"/>
    <property type="evidence" value="ECO:0007669"/>
    <property type="project" value="InterPro"/>
</dbReference>
<dbReference type="SUPFAM" id="SSF46894">
    <property type="entry name" value="C-terminal effector domain of the bipartite response regulators"/>
    <property type="match status" value="1"/>
</dbReference>
<dbReference type="CDD" id="cd17535">
    <property type="entry name" value="REC_NarL-like"/>
    <property type="match status" value="1"/>
</dbReference>
<dbReference type="InterPro" id="IPR001789">
    <property type="entry name" value="Sig_transdc_resp-reg_receiver"/>
</dbReference>
<dbReference type="STRING" id="354630.SAMN05421821_102203"/>
<dbReference type="InterPro" id="IPR011006">
    <property type="entry name" value="CheY-like_superfamily"/>
</dbReference>
<evidence type="ECO:0000313" key="6">
    <source>
        <dbReference type="EMBL" id="MBB6108560.1"/>
    </source>
</evidence>
<name>A0A1N6RWN3_9SPHI</name>
<dbReference type="Proteomes" id="UP000548326">
    <property type="component" value="Unassembled WGS sequence"/>
</dbReference>
<dbReference type="PROSITE" id="PS00622">
    <property type="entry name" value="HTH_LUXR_1"/>
    <property type="match status" value="1"/>
</dbReference>
<keyword evidence="1 3" id="KW-0597">Phosphoprotein</keyword>
<dbReference type="SMART" id="SM00421">
    <property type="entry name" value="HTH_LUXR"/>
    <property type="match status" value="1"/>
</dbReference>
<evidence type="ECO:0000259" key="4">
    <source>
        <dbReference type="PROSITE" id="PS50043"/>
    </source>
</evidence>
<keyword evidence="2 7" id="KW-0238">DNA-binding</keyword>